<name>A0A0J7LUK1_9FLAO</name>
<dbReference type="STRING" id="1304281.ACM44_00395"/>
<dbReference type="OrthoDB" id="9809196at2"/>
<keyword evidence="1" id="KW-1133">Transmembrane helix</keyword>
<feature type="transmembrane region" description="Helical" evidence="1">
    <location>
        <begin position="107"/>
        <end position="127"/>
    </location>
</feature>
<feature type="transmembrane region" description="Helical" evidence="1">
    <location>
        <begin position="286"/>
        <end position="308"/>
    </location>
</feature>
<dbReference type="RefSeq" id="WP_048498120.1">
    <property type="nucleotide sequence ID" value="NZ_LFNG01000001.1"/>
</dbReference>
<feature type="transmembrane region" description="Helical" evidence="1">
    <location>
        <begin position="78"/>
        <end position="95"/>
    </location>
</feature>
<comment type="caution">
    <text evidence="2">The sequence shown here is derived from an EMBL/GenBank/DDBJ whole genome shotgun (WGS) entry which is preliminary data.</text>
</comment>
<dbReference type="Proteomes" id="UP000035900">
    <property type="component" value="Unassembled WGS sequence"/>
</dbReference>
<reference evidence="2 3" key="1">
    <citation type="journal article" date="2004" name="Int. J. Syst. Evol. Microbiol.">
        <title>Kaistella koreensis gen. nov., sp. nov., a novel member of the Chryseobacterium-Bergeyella-Riemerella branch.</title>
        <authorList>
            <person name="Kim M.K."/>
            <person name="Im W.T."/>
            <person name="Shin Y.K."/>
            <person name="Lim J.H."/>
            <person name="Kim S.H."/>
            <person name="Lee B.C."/>
            <person name="Park M.Y."/>
            <person name="Lee K.Y."/>
            <person name="Lee S.T."/>
        </authorList>
    </citation>
    <scope>NUCLEOTIDE SEQUENCE [LARGE SCALE GENOMIC DNA]</scope>
    <source>
        <strain evidence="2 3">CCUG 49689</strain>
    </source>
</reference>
<evidence type="ECO:0000256" key="1">
    <source>
        <dbReference type="SAM" id="Phobius"/>
    </source>
</evidence>
<proteinExistence type="predicted"/>
<feature type="transmembrane region" description="Helical" evidence="1">
    <location>
        <begin position="47"/>
        <end position="66"/>
    </location>
</feature>
<feature type="transmembrane region" description="Helical" evidence="1">
    <location>
        <begin position="320"/>
        <end position="339"/>
    </location>
</feature>
<feature type="transmembrane region" description="Helical" evidence="1">
    <location>
        <begin position="346"/>
        <end position="364"/>
    </location>
</feature>
<keyword evidence="1" id="KW-0472">Membrane</keyword>
<feature type="transmembrane region" description="Helical" evidence="1">
    <location>
        <begin position="253"/>
        <end position="274"/>
    </location>
</feature>
<feature type="transmembrane region" description="Helical" evidence="1">
    <location>
        <begin position="179"/>
        <end position="199"/>
    </location>
</feature>
<dbReference type="Pfam" id="PF13687">
    <property type="entry name" value="DUF4153"/>
    <property type="match status" value="1"/>
</dbReference>
<evidence type="ECO:0000313" key="3">
    <source>
        <dbReference type="Proteomes" id="UP000035900"/>
    </source>
</evidence>
<evidence type="ECO:0000313" key="2">
    <source>
        <dbReference type="EMBL" id="KMQ72595.1"/>
    </source>
</evidence>
<sequence length="592" mass="69272">MLKKFKQIFGKTDDVIREYPMVLLMAFLAAVSLICFAERNFDSVPGNFVFVKFTLVSCLGISLMFALKMLSQRTGKALIPELIGVVFLVFFYFLLPEKKEDFTEVYAFMLIPAFILSHLLVSFIPFFGQKRELHFWQYNKNLFIHTFLTAVFTGVLTGGVLLAILAVDKLFDFNFRDKYYFHTFQFFAIFGSCFIFLLFNEKGLKFLEGSDDYPLILKFFTQYILIPLLIIYSVILYFYSAKILIKWELPRGWVSYLILAYSVVGILAFLLVYPLKKESTKSWVQIFSKIFYYTLFPLILLLFIAIFTRILEYGYTEPRYFVLILAIWLASVVLYFIFFRKTTIKFIPVSLFCFGLFSLIMPYLNTFAVAKRSQKTELKNVLAQYHLLDKGTIDFHKKVSDTIAEEISSKFNFLAKRNEKEFLFTLLNSGDQKTLAKSIERKEFGLVQDEIRKKFTQVENTHKASDENRLEVLAENKFHAISGYDYIVSASHYRNGDFKFDDDTFTFARQEFSGKILSITLNGKESWDVSPLIHNYLNQFKNRSGQISVPEISFENDLGKYHLKLVFDNLILEKYAREQVFYNDAYLLVRKK</sequence>
<feature type="transmembrane region" description="Helical" evidence="1">
    <location>
        <begin position="220"/>
        <end position="241"/>
    </location>
</feature>
<keyword evidence="1" id="KW-0812">Transmembrane</keyword>
<organism evidence="2 3">
    <name type="scientific">Chryseobacterium koreense CCUG 49689</name>
    <dbReference type="NCBI Taxonomy" id="1304281"/>
    <lineage>
        <taxon>Bacteria</taxon>
        <taxon>Pseudomonadati</taxon>
        <taxon>Bacteroidota</taxon>
        <taxon>Flavobacteriia</taxon>
        <taxon>Flavobacteriales</taxon>
        <taxon>Weeksellaceae</taxon>
        <taxon>Chryseobacterium group</taxon>
        <taxon>Chryseobacterium</taxon>
    </lineage>
</organism>
<gene>
    <name evidence="2" type="ORF">ACM44_00395</name>
</gene>
<dbReference type="EMBL" id="LFNG01000001">
    <property type="protein sequence ID" value="KMQ72595.1"/>
    <property type="molecule type" value="Genomic_DNA"/>
</dbReference>
<protein>
    <submittedName>
        <fullName evidence="2">ABC transporter permease</fullName>
    </submittedName>
</protein>
<dbReference type="PATRIC" id="fig|1304281.5.peg.83"/>
<dbReference type="InterPro" id="IPR025291">
    <property type="entry name" value="DUF4153"/>
</dbReference>
<dbReference type="AlphaFoldDB" id="A0A0J7LUK1"/>
<feature type="transmembrane region" description="Helical" evidence="1">
    <location>
        <begin position="147"/>
        <end position="167"/>
    </location>
</feature>
<keyword evidence="3" id="KW-1185">Reference proteome</keyword>
<accession>A0A0J7LUK1</accession>